<dbReference type="AlphaFoldDB" id="A0A9P4HBS8"/>
<evidence type="ECO:0000313" key="4">
    <source>
        <dbReference type="Proteomes" id="UP000799777"/>
    </source>
</evidence>
<dbReference type="InterPro" id="IPR052985">
    <property type="entry name" value="CoA-trans_III_biosynth/detox"/>
</dbReference>
<accession>A0A9P4HBS8</accession>
<dbReference type="GO" id="GO:0003824">
    <property type="term" value="F:catalytic activity"/>
    <property type="evidence" value="ECO:0007669"/>
    <property type="project" value="InterPro"/>
</dbReference>
<dbReference type="OrthoDB" id="3929764at2759"/>
<dbReference type="InterPro" id="IPR023606">
    <property type="entry name" value="CoA-Trfase_III_dom_1_sf"/>
</dbReference>
<dbReference type="PANTHER" id="PTHR48229:SF1">
    <property type="entry name" value="ALPHA METHYLACYL-COA RACEMASE-RELATED"/>
    <property type="match status" value="1"/>
</dbReference>
<evidence type="ECO:0000256" key="2">
    <source>
        <dbReference type="SAM" id="MobiDB-lite"/>
    </source>
</evidence>
<reference evidence="3" key="1">
    <citation type="journal article" date="2020" name="Stud. Mycol.">
        <title>101 Dothideomycetes genomes: a test case for predicting lifestyles and emergence of pathogens.</title>
        <authorList>
            <person name="Haridas S."/>
            <person name="Albert R."/>
            <person name="Binder M."/>
            <person name="Bloem J."/>
            <person name="Labutti K."/>
            <person name="Salamov A."/>
            <person name="Andreopoulos B."/>
            <person name="Baker S."/>
            <person name="Barry K."/>
            <person name="Bills G."/>
            <person name="Bluhm B."/>
            <person name="Cannon C."/>
            <person name="Castanera R."/>
            <person name="Culley D."/>
            <person name="Daum C."/>
            <person name="Ezra D."/>
            <person name="Gonzalez J."/>
            <person name="Henrissat B."/>
            <person name="Kuo A."/>
            <person name="Liang C."/>
            <person name="Lipzen A."/>
            <person name="Lutzoni F."/>
            <person name="Magnuson J."/>
            <person name="Mondo S."/>
            <person name="Nolan M."/>
            <person name="Ohm R."/>
            <person name="Pangilinan J."/>
            <person name="Park H.-J."/>
            <person name="Ramirez L."/>
            <person name="Alfaro M."/>
            <person name="Sun H."/>
            <person name="Tritt A."/>
            <person name="Yoshinaga Y."/>
            <person name="Zwiers L.-H."/>
            <person name="Turgeon B."/>
            <person name="Goodwin S."/>
            <person name="Spatafora J."/>
            <person name="Crous P."/>
            <person name="Grigoriev I."/>
        </authorList>
    </citation>
    <scope>NUCLEOTIDE SEQUENCE</scope>
    <source>
        <strain evidence="3">CBS 110217</strain>
    </source>
</reference>
<feature type="compositionally biased region" description="Basic and acidic residues" evidence="2">
    <location>
        <begin position="10"/>
        <end position="25"/>
    </location>
</feature>
<name>A0A9P4HBS8_9PLEO</name>
<protein>
    <submittedName>
        <fullName evidence="3">CoA-transferase family III</fullName>
    </submittedName>
</protein>
<dbReference type="Proteomes" id="UP000799777">
    <property type="component" value="Unassembled WGS sequence"/>
</dbReference>
<gene>
    <name evidence="3" type="ORF">EK21DRAFT_111670</name>
</gene>
<proteinExistence type="inferred from homology"/>
<dbReference type="PANTHER" id="PTHR48229">
    <property type="entry name" value="CAIB/BAIF FAMILY ENZYME (AFU_ORTHOLOGUE AFUA_1G05360)-RELATED"/>
    <property type="match status" value="1"/>
</dbReference>
<comment type="similarity">
    <text evidence="1">Belongs to the CoA-transferase III family.</text>
</comment>
<evidence type="ECO:0000313" key="3">
    <source>
        <dbReference type="EMBL" id="KAF2030804.1"/>
    </source>
</evidence>
<keyword evidence="4" id="KW-1185">Reference proteome</keyword>
<evidence type="ECO:0000256" key="1">
    <source>
        <dbReference type="ARBA" id="ARBA00008383"/>
    </source>
</evidence>
<dbReference type="Gene3D" id="3.40.50.10540">
    <property type="entry name" value="Crotonobetainyl-coa:carnitine coa-transferase, domain 1"/>
    <property type="match status" value="1"/>
</dbReference>
<dbReference type="EMBL" id="ML978187">
    <property type="protein sequence ID" value="KAF2030804.1"/>
    <property type="molecule type" value="Genomic_DNA"/>
</dbReference>
<comment type="caution">
    <text evidence="3">The sequence shown here is derived from an EMBL/GenBank/DDBJ whole genome shotgun (WGS) entry which is preliminary data.</text>
</comment>
<organism evidence="3 4">
    <name type="scientific">Setomelanomma holmii</name>
    <dbReference type="NCBI Taxonomy" id="210430"/>
    <lineage>
        <taxon>Eukaryota</taxon>
        <taxon>Fungi</taxon>
        <taxon>Dikarya</taxon>
        <taxon>Ascomycota</taxon>
        <taxon>Pezizomycotina</taxon>
        <taxon>Dothideomycetes</taxon>
        <taxon>Pleosporomycetidae</taxon>
        <taxon>Pleosporales</taxon>
        <taxon>Pleosporineae</taxon>
        <taxon>Phaeosphaeriaceae</taxon>
        <taxon>Setomelanomma</taxon>
    </lineage>
</organism>
<dbReference type="Pfam" id="PF02515">
    <property type="entry name" value="CoA_transf_3"/>
    <property type="match status" value="1"/>
</dbReference>
<feature type="region of interest" description="Disordered" evidence="2">
    <location>
        <begin position="1"/>
        <end position="34"/>
    </location>
</feature>
<sequence>MAELTWVPAERIESTSGRSKDEHDPWTSLQPHPRQPLSGLKVLCVTHAIAGPSAGRTLAEHGASVLQVMITHGFEHHFVYTYANLGCASTRMKLHKRADRQRLQTLVEDAHVWIDPYRPLSIDKFGFSDEDIRTLNHGMINARVRCYGTIGPWSSKSGSDMQGSASSGMIGYVSDDDRPKWPPGMVINDYTAGYSTALAIQSILLERFRDDVNPSNEWRLSPILTGTAMASSSTSRLPKLS</sequence>
<dbReference type="InterPro" id="IPR003673">
    <property type="entry name" value="CoA-Trfase_fam_III"/>
</dbReference>
<dbReference type="SUPFAM" id="SSF89796">
    <property type="entry name" value="CoA-transferase family III (CaiB/BaiF)"/>
    <property type="match status" value="1"/>
</dbReference>